<evidence type="ECO:0000313" key="2">
    <source>
        <dbReference type="Proteomes" id="UP000182624"/>
    </source>
</evidence>
<reference evidence="2" key="1">
    <citation type="submission" date="2016-10" db="EMBL/GenBank/DDBJ databases">
        <authorList>
            <person name="Varghese N."/>
            <person name="Submissions S."/>
        </authorList>
    </citation>
    <scope>NUCLEOTIDE SEQUENCE [LARGE SCALE GENOMIC DNA]</scope>
    <source>
        <strain evidence="2">P18</strain>
    </source>
</reference>
<protein>
    <submittedName>
        <fullName evidence="1">Uncharacterized protein</fullName>
    </submittedName>
</protein>
<keyword evidence="2" id="KW-1185">Reference proteome</keyword>
<dbReference type="AlphaFoldDB" id="A0A1I5VXL0"/>
<proteinExistence type="predicted"/>
<organism evidence="1 2">
    <name type="scientific">Butyrivibrio proteoclasticus</name>
    <dbReference type="NCBI Taxonomy" id="43305"/>
    <lineage>
        <taxon>Bacteria</taxon>
        <taxon>Bacillati</taxon>
        <taxon>Bacillota</taxon>
        <taxon>Clostridia</taxon>
        <taxon>Lachnospirales</taxon>
        <taxon>Lachnospiraceae</taxon>
        <taxon>Butyrivibrio</taxon>
    </lineage>
</organism>
<dbReference type="EMBL" id="FOXO01000019">
    <property type="protein sequence ID" value="SFQ12264.1"/>
    <property type="molecule type" value="Genomic_DNA"/>
</dbReference>
<dbReference type="RefSeq" id="WP_074889400.1">
    <property type="nucleotide sequence ID" value="NZ_FOXO01000019.1"/>
</dbReference>
<name>A0A1I5VXL0_9FIRM</name>
<gene>
    <name evidence="1" type="ORF">SAMN04487928_11977</name>
</gene>
<accession>A0A1I5VXL0</accession>
<dbReference type="Proteomes" id="UP000182624">
    <property type="component" value="Unassembled WGS sequence"/>
</dbReference>
<evidence type="ECO:0000313" key="1">
    <source>
        <dbReference type="EMBL" id="SFQ12264.1"/>
    </source>
</evidence>
<sequence>MSKTDMNNNCKNNYKMGDTFIIKVDHYQNRSWQGELVWANEKKSVRFRSTLEMLRLMDEAIKSGNNMSGMKTVHTVS</sequence>